<organism evidence="1 2">
    <name type="scientific">Lagenidium giganteum</name>
    <dbReference type="NCBI Taxonomy" id="4803"/>
    <lineage>
        <taxon>Eukaryota</taxon>
        <taxon>Sar</taxon>
        <taxon>Stramenopiles</taxon>
        <taxon>Oomycota</taxon>
        <taxon>Peronosporomycetes</taxon>
        <taxon>Pythiales</taxon>
        <taxon>Pythiaceae</taxon>
    </lineage>
</organism>
<evidence type="ECO:0000313" key="1">
    <source>
        <dbReference type="EMBL" id="DAZ93769.1"/>
    </source>
</evidence>
<reference evidence="1" key="1">
    <citation type="submission" date="2022-11" db="EMBL/GenBank/DDBJ databases">
        <authorList>
            <person name="Morgan W.R."/>
            <person name="Tartar A."/>
        </authorList>
    </citation>
    <scope>NUCLEOTIDE SEQUENCE</scope>
    <source>
        <strain evidence="1">ARSEF 373</strain>
    </source>
</reference>
<keyword evidence="2" id="KW-1185">Reference proteome</keyword>
<name>A0AAV2YL07_9STRA</name>
<comment type="caution">
    <text evidence="1">The sequence shown here is derived from an EMBL/GenBank/DDBJ whole genome shotgun (WGS) entry which is preliminary data.</text>
</comment>
<dbReference type="AlphaFoldDB" id="A0AAV2YL07"/>
<proteinExistence type="predicted"/>
<accession>A0AAV2YL07</accession>
<evidence type="ECO:0000313" key="2">
    <source>
        <dbReference type="Proteomes" id="UP001146120"/>
    </source>
</evidence>
<dbReference type="Proteomes" id="UP001146120">
    <property type="component" value="Unassembled WGS sequence"/>
</dbReference>
<sequence>MKKCTCSNPKRAERCRDRCNLCGRPLVDRKNQRRHNSDESRIARSFQAKDMGPISFILCLKIVRHRPTRQMWINQELNAQNIIAKFNVKHSHPAATPTAAGKKLYKSTQVMRWLN</sequence>
<reference evidence="1" key="2">
    <citation type="journal article" date="2023" name="Microbiol Resour">
        <title>Decontamination and Annotation of the Draft Genome Sequence of the Oomycete Lagenidium giganteum ARSEF 373.</title>
        <authorList>
            <person name="Morgan W.R."/>
            <person name="Tartar A."/>
        </authorList>
    </citation>
    <scope>NUCLEOTIDE SEQUENCE</scope>
    <source>
        <strain evidence="1">ARSEF 373</strain>
    </source>
</reference>
<protein>
    <submittedName>
        <fullName evidence="1">Uncharacterized protein</fullName>
    </submittedName>
</protein>
<gene>
    <name evidence="1" type="ORF">N0F65_010461</name>
</gene>
<dbReference type="EMBL" id="DAKRPA010000293">
    <property type="protein sequence ID" value="DAZ93769.1"/>
    <property type="molecule type" value="Genomic_DNA"/>
</dbReference>